<accession>A0A7V7PQA1</accession>
<dbReference type="InterPro" id="IPR007848">
    <property type="entry name" value="Small_mtfrase_dom"/>
</dbReference>
<dbReference type="Proteomes" id="UP000432089">
    <property type="component" value="Unassembled WGS sequence"/>
</dbReference>
<comment type="caution">
    <text evidence="4">The sequence shown here is derived from an EMBL/GenBank/DDBJ whole genome shotgun (WGS) entry which is preliminary data.</text>
</comment>
<evidence type="ECO:0000256" key="1">
    <source>
        <dbReference type="ARBA" id="ARBA00022603"/>
    </source>
</evidence>
<dbReference type="RefSeq" id="WP_150969343.1">
    <property type="nucleotide sequence ID" value="NZ_VZDO01000005.1"/>
</dbReference>
<organism evidence="4 5">
    <name type="scientific">Plantimonas leprariae</name>
    <dbReference type="NCBI Taxonomy" id="2615207"/>
    <lineage>
        <taxon>Bacteria</taxon>
        <taxon>Pseudomonadati</taxon>
        <taxon>Pseudomonadota</taxon>
        <taxon>Alphaproteobacteria</taxon>
        <taxon>Hyphomicrobiales</taxon>
        <taxon>Aurantimonadaceae</taxon>
        <taxon>Plantimonas</taxon>
    </lineage>
</organism>
<gene>
    <name evidence="4" type="ORF">F6X38_08815</name>
</gene>
<name>A0A7V7PQA1_9HYPH</name>
<keyword evidence="1 4" id="KW-0489">Methyltransferase</keyword>
<dbReference type="Pfam" id="PF05175">
    <property type="entry name" value="MTS"/>
    <property type="match status" value="1"/>
</dbReference>
<evidence type="ECO:0000313" key="5">
    <source>
        <dbReference type="Proteomes" id="UP000432089"/>
    </source>
</evidence>
<dbReference type="GO" id="GO:0032259">
    <property type="term" value="P:methylation"/>
    <property type="evidence" value="ECO:0007669"/>
    <property type="project" value="UniProtKB-KW"/>
</dbReference>
<dbReference type="GO" id="GO:0003676">
    <property type="term" value="F:nucleic acid binding"/>
    <property type="evidence" value="ECO:0007669"/>
    <property type="project" value="InterPro"/>
</dbReference>
<reference evidence="4 5" key="1">
    <citation type="submission" date="2019-09" db="EMBL/GenBank/DDBJ databases">
        <title>YIM 132180 draft genome.</title>
        <authorList>
            <person name="Zhang K."/>
        </authorList>
    </citation>
    <scope>NUCLEOTIDE SEQUENCE [LARGE SCALE GENOMIC DNA]</scope>
    <source>
        <strain evidence="4 5">YIM 132180</strain>
    </source>
</reference>
<keyword evidence="5" id="KW-1185">Reference proteome</keyword>
<evidence type="ECO:0000256" key="2">
    <source>
        <dbReference type="ARBA" id="ARBA00022691"/>
    </source>
</evidence>
<feature type="domain" description="Methyltransferase small" evidence="3">
    <location>
        <begin position="34"/>
        <end position="143"/>
    </location>
</feature>
<keyword evidence="4" id="KW-0808">Transferase</keyword>
<dbReference type="SUPFAM" id="SSF53335">
    <property type="entry name" value="S-adenosyl-L-methionine-dependent methyltransferases"/>
    <property type="match status" value="1"/>
</dbReference>
<keyword evidence="2" id="KW-0949">S-adenosyl-L-methionine</keyword>
<dbReference type="Gene3D" id="3.40.50.150">
    <property type="entry name" value="Vaccinia Virus protein VP39"/>
    <property type="match status" value="1"/>
</dbReference>
<dbReference type="AlphaFoldDB" id="A0A7V7PQA1"/>
<proteinExistence type="predicted"/>
<dbReference type="InterPro" id="IPR029063">
    <property type="entry name" value="SAM-dependent_MTases_sf"/>
</dbReference>
<dbReference type="GO" id="GO:0008757">
    <property type="term" value="F:S-adenosylmethionine-dependent methyltransferase activity"/>
    <property type="evidence" value="ECO:0007669"/>
    <property type="project" value="UniProtKB-ARBA"/>
</dbReference>
<dbReference type="EMBL" id="VZDO01000005">
    <property type="protein sequence ID" value="KAB0680270.1"/>
    <property type="molecule type" value="Genomic_DNA"/>
</dbReference>
<dbReference type="PANTHER" id="PTHR47739:SF1">
    <property type="entry name" value="TRNA1(VAL) (ADENINE(37)-N6)-METHYLTRANSFERASE"/>
    <property type="match status" value="1"/>
</dbReference>
<dbReference type="PANTHER" id="PTHR47739">
    <property type="entry name" value="TRNA1(VAL) (ADENINE(37)-N6)-METHYLTRANSFERASE"/>
    <property type="match status" value="1"/>
</dbReference>
<dbReference type="InterPro" id="IPR050210">
    <property type="entry name" value="tRNA_Adenine-N(6)_MTase"/>
</dbReference>
<evidence type="ECO:0000313" key="4">
    <source>
        <dbReference type="EMBL" id="KAB0680270.1"/>
    </source>
</evidence>
<sequence length="259" mass="27053">MSCPEETRDRFLGGRFELIQPKGWGLRAGLDALLLAASVPSHAKGRAVDLGAGSGAAGFALATRCEGLDVVLAERDAQTLALARRSILLPENAPLASRLDAVEVDILASRPAREAAGLSDGGFDLAITNPPFHPPGGRLSPDVKRAAATAAPERGFLQRWVAVSAALLRPGGILALIARPDGLAEILAGAENRLGDLRILAVHTKEGEPAIRILVHARRASRAPLRLLPPLVLRDATGAPYLLERMVGEGTAAIDLGLA</sequence>
<dbReference type="GO" id="GO:0008170">
    <property type="term" value="F:N-methyltransferase activity"/>
    <property type="evidence" value="ECO:0007669"/>
    <property type="project" value="UniProtKB-ARBA"/>
</dbReference>
<protein>
    <submittedName>
        <fullName evidence="4">Methyltransferase</fullName>
    </submittedName>
</protein>
<evidence type="ECO:0000259" key="3">
    <source>
        <dbReference type="Pfam" id="PF05175"/>
    </source>
</evidence>
<dbReference type="PROSITE" id="PS00092">
    <property type="entry name" value="N6_MTASE"/>
    <property type="match status" value="1"/>
</dbReference>
<dbReference type="InterPro" id="IPR002052">
    <property type="entry name" value="DNA_methylase_N6_adenine_CS"/>
</dbReference>